<evidence type="ECO:0000313" key="1">
    <source>
        <dbReference type="EMBL" id="RDV13775.1"/>
    </source>
</evidence>
<dbReference type="RefSeq" id="WP_115566823.1">
    <property type="nucleotide sequence ID" value="NZ_QRGR01000020.1"/>
</dbReference>
<reference evidence="2" key="1">
    <citation type="submission" date="2018-08" db="EMBL/GenBank/DDBJ databases">
        <authorList>
            <person name="Liu Z.-W."/>
            <person name="Du Z.-J."/>
        </authorList>
    </citation>
    <scope>NUCLEOTIDE SEQUENCE [LARGE SCALE GENOMIC DNA]</scope>
    <source>
        <strain evidence="2">H4X</strain>
    </source>
</reference>
<dbReference type="AlphaFoldDB" id="A0A3D8L8P0"/>
<protein>
    <submittedName>
        <fullName evidence="1">Uncharacterized protein</fullName>
    </submittedName>
</protein>
<name>A0A3D8L8P0_9BACT</name>
<comment type="caution">
    <text evidence="1">The sequence shown here is derived from an EMBL/GenBank/DDBJ whole genome shotgun (WGS) entry which is preliminary data.</text>
</comment>
<accession>A0A3D8L8P0</accession>
<dbReference type="EMBL" id="QRGR01000020">
    <property type="protein sequence ID" value="RDV13775.1"/>
    <property type="molecule type" value="Genomic_DNA"/>
</dbReference>
<dbReference type="Proteomes" id="UP000256708">
    <property type="component" value="Unassembled WGS sequence"/>
</dbReference>
<organism evidence="1 2">
    <name type="scientific">Pontibacter diazotrophicus</name>
    <dbReference type="NCBI Taxonomy" id="1400979"/>
    <lineage>
        <taxon>Bacteria</taxon>
        <taxon>Pseudomonadati</taxon>
        <taxon>Bacteroidota</taxon>
        <taxon>Cytophagia</taxon>
        <taxon>Cytophagales</taxon>
        <taxon>Hymenobacteraceae</taxon>
        <taxon>Pontibacter</taxon>
    </lineage>
</organism>
<proteinExistence type="predicted"/>
<sequence>MAESYRKYGGIVLLGGFNISNLWQVGCTYYDMSGSDLGEATYGYHMVVLGTLLSNKGKVISPSDYL</sequence>
<gene>
    <name evidence="1" type="ORF">DXT99_17195</name>
</gene>
<keyword evidence="2" id="KW-1185">Reference proteome</keyword>
<evidence type="ECO:0000313" key="2">
    <source>
        <dbReference type="Proteomes" id="UP000256708"/>
    </source>
</evidence>